<proteinExistence type="predicted"/>
<dbReference type="Pfam" id="PF01757">
    <property type="entry name" value="Acyl_transf_3"/>
    <property type="match status" value="1"/>
</dbReference>
<keyword evidence="1" id="KW-0175">Coiled coil</keyword>
<evidence type="ECO:0000256" key="2">
    <source>
        <dbReference type="SAM" id="Phobius"/>
    </source>
</evidence>
<evidence type="ECO:0000313" key="7">
    <source>
        <dbReference type="Proteomes" id="UP000052019"/>
    </source>
</evidence>
<feature type="transmembrane region" description="Helical" evidence="2">
    <location>
        <begin position="144"/>
        <end position="164"/>
    </location>
</feature>
<dbReference type="EMBL" id="JYLK01000001">
    <property type="protein sequence ID" value="KRP63130.1"/>
    <property type="molecule type" value="Genomic_DNA"/>
</dbReference>
<reference evidence="6 8" key="2">
    <citation type="submission" date="2016-10" db="EMBL/GenBank/DDBJ databases">
        <authorList>
            <person name="Varghese N."/>
            <person name="Submissions S."/>
        </authorList>
    </citation>
    <scope>NUCLEOTIDE SEQUENCE [LARGE SCALE GENOMIC DNA]</scope>
    <source>
        <strain evidence="6 8">BS3111</strain>
    </source>
</reference>
<dbReference type="Pfam" id="PF19040">
    <property type="entry name" value="SGNH"/>
    <property type="match status" value="1"/>
</dbReference>
<dbReference type="GO" id="GO:0009103">
    <property type="term" value="P:lipopolysaccharide biosynthetic process"/>
    <property type="evidence" value="ECO:0007669"/>
    <property type="project" value="TreeGrafter"/>
</dbReference>
<dbReference type="InterPro" id="IPR050879">
    <property type="entry name" value="Acyltransferase_3"/>
</dbReference>
<name>A0A0R2ZQW2_9PSED</name>
<evidence type="ECO:0000313" key="6">
    <source>
        <dbReference type="EMBL" id="SDR99687.1"/>
    </source>
</evidence>
<dbReference type="AlphaFoldDB" id="A0A0R2ZQW2"/>
<keyword evidence="8" id="KW-1185">Reference proteome</keyword>
<protein>
    <submittedName>
        <fullName evidence="5 6">Acyltransferase</fullName>
    </submittedName>
</protein>
<feature type="domain" description="Acyltransferase 3" evidence="3">
    <location>
        <begin position="10"/>
        <end position="336"/>
    </location>
</feature>
<feature type="transmembrane region" description="Helical" evidence="2">
    <location>
        <begin position="254"/>
        <end position="274"/>
    </location>
</feature>
<feature type="transmembrane region" description="Helical" evidence="2">
    <location>
        <begin position="321"/>
        <end position="340"/>
    </location>
</feature>
<dbReference type="EMBL" id="LT629760">
    <property type="protein sequence ID" value="SDR99687.1"/>
    <property type="molecule type" value="Genomic_DNA"/>
</dbReference>
<feature type="transmembrane region" description="Helical" evidence="2">
    <location>
        <begin position="34"/>
        <end position="58"/>
    </location>
</feature>
<keyword evidence="5" id="KW-0012">Acyltransferase</keyword>
<feature type="transmembrane region" description="Helical" evidence="2">
    <location>
        <begin position="361"/>
        <end position="379"/>
    </location>
</feature>
<dbReference type="Proteomes" id="UP000052019">
    <property type="component" value="Unassembled WGS sequence"/>
</dbReference>
<feature type="coiled-coil region" evidence="1">
    <location>
        <begin position="512"/>
        <end position="544"/>
    </location>
</feature>
<dbReference type="PATRIC" id="fig|200450.4.peg.1840"/>
<accession>A0A0R2ZQW2</accession>
<gene>
    <name evidence="6" type="ORF">SAMN04490205_1129</name>
    <name evidence="5" type="ORF">TU79_01820</name>
</gene>
<evidence type="ECO:0000313" key="5">
    <source>
        <dbReference type="EMBL" id="KRP63130.1"/>
    </source>
</evidence>
<feature type="domain" description="SGNH" evidence="4">
    <location>
        <begin position="415"/>
        <end position="649"/>
    </location>
</feature>
<keyword evidence="2" id="KW-0472">Membrane</keyword>
<evidence type="ECO:0000256" key="1">
    <source>
        <dbReference type="SAM" id="Coils"/>
    </source>
</evidence>
<dbReference type="InterPro" id="IPR002656">
    <property type="entry name" value="Acyl_transf_3_dom"/>
</dbReference>
<evidence type="ECO:0000313" key="8">
    <source>
        <dbReference type="Proteomes" id="UP000183126"/>
    </source>
</evidence>
<reference evidence="5 7" key="1">
    <citation type="submission" date="2015-02" db="EMBL/GenBank/DDBJ databases">
        <title>Two Pseudomonas sp. nov. isolated from raw milk.</title>
        <authorList>
            <person name="Wenning M."/>
            <person name="von Neubeck M."/>
            <person name="Huptas C."/>
            <person name="Scherer S."/>
        </authorList>
    </citation>
    <scope>NUCLEOTIDE SEQUENCE [LARGE SCALE GENOMIC DNA]</scope>
    <source>
        <strain evidence="5 7">DSM 14937</strain>
    </source>
</reference>
<organism evidence="5 7">
    <name type="scientific">Pseudomonas trivialis</name>
    <dbReference type="NCBI Taxonomy" id="200450"/>
    <lineage>
        <taxon>Bacteria</taxon>
        <taxon>Pseudomonadati</taxon>
        <taxon>Pseudomonadota</taxon>
        <taxon>Gammaproteobacteria</taxon>
        <taxon>Pseudomonadales</taxon>
        <taxon>Pseudomonadaceae</taxon>
        <taxon>Pseudomonas</taxon>
    </lineage>
</organism>
<keyword evidence="2" id="KW-1133">Transmembrane helix</keyword>
<evidence type="ECO:0000259" key="4">
    <source>
        <dbReference type="Pfam" id="PF19040"/>
    </source>
</evidence>
<evidence type="ECO:0000259" key="3">
    <source>
        <dbReference type="Pfam" id="PF01757"/>
    </source>
</evidence>
<dbReference type="PANTHER" id="PTHR23028">
    <property type="entry name" value="ACETYLTRANSFERASE"/>
    <property type="match status" value="1"/>
</dbReference>
<dbReference type="PANTHER" id="PTHR23028:SF53">
    <property type="entry name" value="ACYL_TRANSF_3 DOMAIN-CONTAINING PROTEIN"/>
    <property type="match status" value="1"/>
</dbReference>
<feature type="transmembrane region" description="Helical" evidence="2">
    <location>
        <begin position="229"/>
        <end position="248"/>
    </location>
</feature>
<sequence>MTRSTCAYLPAIDGMRAIAVLSVIIFHLDFLDLLPGGFTGVDLFFVISGYVISQSLWARRDLPTGAYLKDFYRRRLLRIMPALLAVLSVSFMLSAMFTPQFWLSELIDSTGLAAFFGLSNFVLAWNTDTYFSPTAELNPYLHTWSLGVEEQFYLIFPALFFIWLRYRQRVAIVWAVLPLMAAASLIVGAYQVNAAPLSAFYLLPGRFWELASGALLFQLIGTAPRFNRWAPAMLAAGLGLVFVGLLFANPGRFPFPWAVVSVAGALLMLAGIVLQADQPPGALQRLLQNRVVTYLGRLSYSLYLWHWPVAVFLRWTTGLELLAVQLLYPVLVLALSAASYHWIEMPIRTGRSVVQRQAWPAIASVAGVTGLLWLGAQWVSTNASTLSLSQTRDSYTWYAYKHYPQEDFETLDDPRLQGRQLFVMGDSHTAAYRTLLKLISLKLGVTVVEYEQGGCAVASLIGPDPARCAPSREVQLKQIEARAKPGDVVFLASLRMPELTDRPWREGESAMIDEALKELNDKNMEAARTDAERLLQRLQAAQLNILIDAPKPVFKAAPNRCSDWFNRMNPVCAPGLTMERDQLERLRAPQMQLLRQLETRYPALHTWDPLPLLCAGPTCSAYDANAKPLFFDSNHLSGHGNRVLEPAFTAALLKIWEVPPATE</sequence>
<feature type="transmembrane region" description="Helical" evidence="2">
    <location>
        <begin position="171"/>
        <end position="192"/>
    </location>
</feature>
<keyword evidence="2" id="KW-0812">Transmembrane</keyword>
<dbReference type="Proteomes" id="UP000183126">
    <property type="component" value="Chromosome I"/>
</dbReference>
<keyword evidence="5" id="KW-0808">Transferase</keyword>
<dbReference type="GO" id="GO:0016020">
    <property type="term" value="C:membrane"/>
    <property type="evidence" value="ECO:0007669"/>
    <property type="project" value="TreeGrafter"/>
</dbReference>
<dbReference type="OrthoDB" id="9767863at2"/>
<feature type="transmembrane region" description="Helical" evidence="2">
    <location>
        <begin position="7"/>
        <end position="28"/>
    </location>
</feature>
<feature type="transmembrane region" description="Helical" evidence="2">
    <location>
        <begin position="79"/>
        <end position="102"/>
    </location>
</feature>
<dbReference type="InterPro" id="IPR043968">
    <property type="entry name" value="SGNH"/>
</dbReference>
<dbReference type="RefSeq" id="WP_057006425.1">
    <property type="nucleotide sequence ID" value="NZ_JYLK01000001.1"/>
</dbReference>
<dbReference type="GO" id="GO:0016747">
    <property type="term" value="F:acyltransferase activity, transferring groups other than amino-acyl groups"/>
    <property type="evidence" value="ECO:0007669"/>
    <property type="project" value="InterPro"/>
</dbReference>